<feature type="non-terminal residue" evidence="1">
    <location>
        <position position="110"/>
    </location>
</feature>
<sequence>QKQQIFNRGTNLILSQQTGVQVLLFINKRSTTAFPYLIPNSPLILIFKTRFTEWLLHTDIDPEMELTGTPNGLQMALKQKQHRRWNCGRKTCKELVVPMGPYPSFSGRGH</sequence>
<dbReference type="EMBL" id="GECU01007718">
    <property type="protein sequence ID" value="JAS99988.1"/>
    <property type="molecule type" value="Transcribed_RNA"/>
</dbReference>
<protein>
    <submittedName>
        <fullName evidence="1">Uncharacterized protein</fullName>
    </submittedName>
</protein>
<name>A0A1B6JL79_9HEMI</name>
<accession>A0A1B6JL79</accession>
<proteinExistence type="predicted"/>
<reference evidence="1" key="1">
    <citation type="submission" date="2015-11" db="EMBL/GenBank/DDBJ databases">
        <title>De novo transcriptome assembly of four potential Pierce s Disease insect vectors from Arizona vineyards.</title>
        <authorList>
            <person name="Tassone E.E."/>
        </authorList>
    </citation>
    <scope>NUCLEOTIDE SEQUENCE</scope>
</reference>
<dbReference type="AlphaFoldDB" id="A0A1B6JL79"/>
<organism evidence="1">
    <name type="scientific">Homalodisca liturata</name>
    <dbReference type="NCBI Taxonomy" id="320908"/>
    <lineage>
        <taxon>Eukaryota</taxon>
        <taxon>Metazoa</taxon>
        <taxon>Ecdysozoa</taxon>
        <taxon>Arthropoda</taxon>
        <taxon>Hexapoda</taxon>
        <taxon>Insecta</taxon>
        <taxon>Pterygota</taxon>
        <taxon>Neoptera</taxon>
        <taxon>Paraneoptera</taxon>
        <taxon>Hemiptera</taxon>
        <taxon>Auchenorrhyncha</taxon>
        <taxon>Membracoidea</taxon>
        <taxon>Cicadellidae</taxon>
        <taxon>Cicadellinae</taxon>
        <taxon>Proconiini</taxon>
        <taxon>Homalodisca</taxon>
    </lineage>
</organism>
<feature type="non-terminal residue" evidence="1">
    <location>
        <position position="1"/>
    </location>
</feature>
<evidence type="ECO:0000313" key="1">
    <source>
        <dbReference type="EMBL" id="JAS99988.1"/>
    </source>
</evidence>
<gene>
    <name evidence="1" type="ORF">g.56546</name>
</gene>